<dbReference type="AlphaFoldDB" id="A0AAN8GNX4"/>
<keyword evidence="2" id="KW-1185">Reference proteome</keyword>
<reference evidence="1 2" key="1">
    <citation type="journal article" date="2023" name="Mol. Biol. Evol.">
        <title>Genomics of Secondarily Temperate Adaptation in the Only Non-Antarctic Icefish.</title>
        <authorList>
            <person name="Rivera-Colon A.G."/>
            <person name="Rayamajhi N."/>
            <person name="Minhas B.F."/>
            <person name="Madrigal G."/>
            <person name="Bilyk K.T."/>
            <person name="Yoon V."/>
            <person name="Hune M."/>
            <person name="Gregory S."/>
            <person name="Cheng C.H.C."/>
            <person name="Catchen J.M."/>
        </authorList>
    </citation>
    <scope>NUCLEOTIDE SEQUENCE [LARGE SCALE GENOMIC DNA]</scope>
    <source>
        <strain evidence="1">JC2023a</strain>
    </source>
</reference>
<sequence>MVVNLRMTPCGAHASQSSADRQCASLARGWRTTTIQNTQIVAQSWPIVTSAWGRAPFSSHPVFPPCTSLPLEVTKQDLRLVNKST</sequence>
<dbReference type="Proteomes" id="UP001335648">
    <property type="component" value="Unassembled WGS sequence"/>
</dbReference>
<comment type="caution">
    <text evidence="1">The sequence shown here is derived from an EMBL/GenBank/DDBJ whole genome shotgun (WGS) entry which is preliminary data.</text>
</comment>
<organism evidence="1 2">
    <name type="scientific">Champsocephalus esox</name>
    <name type="common">pike icefish</name>
    <dbReference type="NCBI Taxonomy" id="159716"/>
    <lineage>
        <taxon>Eukaryota</taxon>
        <taxon>Metazoa</taxon>
        <taxon>Chordata</taxon>
        <taxon>Craniata</taxon>
        <taxon>Vertebrata</taxon>
        <taxon>Euteleostomi</taxon>
        <taxon>Actinopterygii</taxon>
        <taxon>Neopterygii</taxon>
        <taxon>Teleostei</taxon>
        <taxon>Neoteleostei</taxon>
        <taxon>Acanthomorphata</taxon>
        <taxon>Eupercaria</taxon>
        <taxon>Perciformes</taxon>
        <taxon>Notothenioidei</taxon>
        <taxon>Channichthyidae</taxon>
        <taxon>Champsocephalus</taxon>
    </lineage>
</organism>
<proteinExistence type="predicted"/>
<evidence type="ECO:0000313" key="2">
    <source>
        <dbReference type="Proteomes" id="UP001335648"/>
    </source>
</evidence>
<evidence type="ECO:0000313" key="1">
    <source>
        <dbReference type="EMBL" id="KAK5883854.1"/>
    </source>
</evidence>
<gene>
    <name evidence="1" type="ORF">CesoFtcFv8_020133</name>
</gene>
<protein>
    <submittedName>
        <fullName evidence="1">Uncharacterized protein</fullName>
    </submittedName>
</protein>
<dbReference type="EMBL" id="JAULUE010002061">
    <property type="protein sequence ID" value="KAK5883854.1"/>
    <property type="molecule type" value="Genomic_DNA"/>
</dbReference>
<name>A0AAN8GNX4_9TELE</name>
<accession>A0AAN8GNX4</accession>